<feature type="region of interest" description="Disordered" evidence="1">
    <location>
        <begin position="59"/>
        <end position="84"/>
    </location>
</feature>
<evidence type="ECO:0000256" key="1">
    <source>
        <dbReference type="SAM" id="MobiDB-lite"/>
    </source>
</evidence>
<evidence type="ECO:0000259" key="2">
    <source>
        <dbReference type="Pfam" id="PF25545"/>
    </source>
</evidence>
<dbReference type="AlphaFoldDB" id="A0A6A6H5V0"/>
<feature type="region of interest" description="Disordered" evidence="1">
    <location>
        <begin position="437"/>
        <end position="499"/>
    </location>
</feature>
<reference evidence="3" key="1">
    <citation type="journal article" date="2020" name="Stud. Mycol.">
        <title>101 Dothideomycetes genomes: a test case for predicting lifestyles and emergence of pathogens.</title>
        <authorList>
            <person name="Haridas S."/>
            <person name="Albert R."/>
            <person name="Binder M."/>
            <person name="Bloem J."/>
            <person name="Labutti K."/>
            <person name="Salamov A."/>
            <person name="Andreopoulos B."/>
            <person name="Baker S."/>
            <person name="Barry K."/>
            <person name="Bills G."/>
            <person name="Bluhm B."/>
            <person name="Cannon C."/>
            <person name="Castanera R."/>
            <person name="Culley D."/>
            <person name="Daum C."/>
            <person name="Ezra D."/>
            <person name="Gonzalez J."/>
            <person name="Henrissat B."/>
            <person name="Kuo A."/>
            <person name="Liang C."/>
            <person name="Lipzen A."/>
            <person name="Lutzoni F."/>
            <person name="Magnuson J."/>
            <person name="Mondo S."/>
            <person name="Nolan M."/>
            <person name="Ohm R."/>
            <person name="Pangilinan J."/>
            <person name="Park H.-J."/>
            <person name="Ramirez L."/>
            <person name="Alfaro M."/>
            <person name="Sun H."/>
            <person name="Tritt A."/>
            <person name="Yoshinaga Y."/>
            <person name="Zwiers L.-H."/>
            <person name="Turgeon B."/>
            <person name="Goodwin S."/>
            <person name="Spatafora J."/>
            <person name="Crous P."/>
            <person name="Grigoriev I."/>
        </authorList>
    </citation>
    <scope>NUCLEOTIDE SEQUENCE</scope>
    <source>
        <strain evidence="3">Tuck. ex Michener</strain>
    </source>
</reference>
<accession>A0A6A6H5V0</accession>
<keyword evidence="4" id="KW-1185">Reference proteome</keyword>
<protein>
    <recommendedName>
        <fullName evidence="2">DUF7924 domain-containing protein</fullName>
    </recommendedName>
</protein>
<evidence type="ECO:0000313" key="3">
    <source>
        <dbReference type="EMBL" id="KAF2233317.1"/>
    </source>
</evidence>
<feature type="compositionally biased region" description="Polar residues" evidence="1">
    <location>
        <begin position="437"/>
        <end position="450"/>
    </location>
</feature>
<feature type="domain" description="DUF7924" evidence="2">
    <location>
        <begin position="220"/>
        <end position="398"/>
    </location>
</feature>
<feature type="compositionally biased region" description="Polar residues" evidence="1">
    <location>
        <begin position="73"/>
        <end position="82"/>
    </location>
</feature>
<evidence type="ECO:0000313" key="4">
    <source>
        <dbReference type="Proteomes" id="UP000800092"/>
    </source>
</evidence>
<feature type="region of interest" description="Disordered" evidence="1">
    <location>
        <begin position="128"/>
        <end position="153"/>
    </location>
</feature>
<organism evidence="3 4">
    <name type="scientific">Viridothelium virens</name>
    <name type="common">Speckled blister lichen</name>
    <name type="synonym">Trypethelium virens</name>
    <dbReference type="NCBI Taxonomy" id="1048519"/>
    <lineage>
        <taxon>Eukaryota</taxon>
        <taxon>Fungi</taxon>
        <taxon>Dikarya</taxon>
        <taxon>Ascomycota</taxon>
        <taxon>Pezizomycotina</taxon>
        <taxon>Dothideomycetes</taxon>
        <taxon>Dothideomycetes incertae sedis</taxon>
        <taxon>Trypetheliales</taxon>
        <taxon>Trypetheliaceae</taxon>
        <taxon>Viridothelium</taxon>
    </lineage>
</organism>
<feature type="compositionally biased region" description="Basic and acidic residues" evidence="1">
    <location>
        <begin position="59"/>
        <end position="71"/>
    </location>
</feature>
<dbReference type="EMBL" id="ML991808">
    <property type="protein sequence ID" value="KAF2233317.1"/>
    <property type="molecule type" value="Genomic_DNA"/>
</dbReference>
<feature type="region of interest" description="Disordered" evidence="1">
    <location>
        <begin position="1"/>
        <end position="31"/>
    </location>
</feature>
<feature type="compositionally biased region" description="Acidic residues" evidence="1">
    <location>
        <begin position="461"/>
        <end position="484"/>
    </location>
</feature>
<dbReference type="Pfam" id="PF25545">
    <property type="entry name" value="DUF7924"/>
    <property type="match status" value="1"/>
</dbReference>
<sequence>MSETRKHRRSAEHPPVQVSQPTKKQKTSPPIEWKSCEAFWNTLSRIHLTKGALRELDRRNARYSPSRERRTARTSITKQESPTAADFLRRCGSRQAKELQRFARRGGPDLSSLEGYSEPVVPCPVMSSRLSTQRSGPNLTTKPATINTKSTGPYSRNFEQKLIDNGIFLDGYEYSDGIGEPEPANIGEIMEKLEQRRPSLSPSRFGKEEFRSFVRYDRNAKKEDEVRISVVPVIMGKVKDSRTISGGIPFGKLKSMVEVDENESGEKLTAPKPDIYHGARPEQLKKSIRQNLSSYIIPSTQEDLPIAPNHFFEVKGPGGSLSVALRQAGHDGAAGARAMHHIQSYGQDEVEHDNKAYTFSSIYHGGQLKMYAHHPGLSEEGKTEYYMNQVNTYAMTGNINGFRAGAAAYRNSVDLAAEHRNRLIARANAVLQACQSTSTASTGLDFSTSVARPEDTASETPAEDDEDDNNNNNDDDDDDDDDDPEMRPPRKGARASHPN</sequence>
<feature type="compositionally biased region" description="Basic residues" evidence="1">
    <location>
        <begin position="489"/>
        <end position="499"/>
    </location>
</feature>
<dbReference type="OrthoDB" id="5336565at2759"/>
<dbReference type="InterPro" id="IPR057684">
    <property type="entry name" value="DUF7924"/>
</dbReference>
<name>A0A6A6H5V0_VIRVR</name>
<gene>
    <name evidence="3" type="ORF">EV356DRAFT_560065</name>
</gene>
<dbReference type="Proteomes" id="UP000800092">
    <property type="component" value="Unassembled WGS sequence"/>
</dbReference>
<feature type="compositionally biased region" description="Basic residues" evidence="1">
    <location>
        <begin position="1"/>
        <end position="10"/>
    </location>
</feature>
<proteinExistence type="predicted"/>